<keyword evidence="7 8" id="KW-0066">ATP synthesis</keyword>
<evidence type="ECO:0000256" key="3">
    <source>
        <dbReference type="ARBA" id="ARBA00022781"/>
    </source>
</evidence>
<evidence type="ECO:0000313" key="10">
    <source>
        <dbReference type="Proteomes" id="UP001623592"/>
    </source>
</evidence>
<comment type="function">
    <text evidence="8">This protein is part of the stalk that links CF(0) to CF(1). It either transmits conformational changes from CF(0) to CF(1) or is implicated in proton conduction.</text>
</comment>
<dbReference type="NCBIfam" id="TIGR01145">
    <property type="entry name" value="ATP_synt_delta"/>
    <property type="match status" value="1"/>
</dbReference>
<dbReference type="InterPro" id="IPR026015">
    <property type="entry name" value="ATP_synth_OSCP/delta_N_sf"/>
</dbReference>
<proteinExistence type="inferred from homology"/>
<dbReference type="PRINTS" id="PR00125">
    <property type="entry name" value="ATPASEDELTA"/>
</dbReference>
<protein>
    <recommendedName>
        <fullName evidence="8">ATP synthase subunit delta</fullName>
    </recommendedName>
    <alternativeName>
        <fullName evidence="8">ATP synthase F(1) sector subunit delta</fullName>
    </alternativeName>
    <alternativeName>
        <fullName evidence="8">F-type ATPase subunit delta</fullName>
        <shortName evidence="8">F-ATPase subunit delta</shortName>
    </alternativeName>
</protein>
<keyword evidence="4 8" id="KW-0406">Ion transport</keyword>
<dbReference type="NCBIfam" id="NF004403">
    <property type="entry name" value="PRK05758.2-4"/>
    <property type="match status" value="1"/>
</dbReference>
<dbReference type="SUPFAM" id="SSF160527">
    <property type="entry name" value="V-type ATPase subunit E-like"/>
    <property type="match status" value="1"/>
</dbReference>
<keyword evidence="6 8" id="KW-0139">CF(1)</keyword>
<comment type="similarity">
    <text evidence="8">Belongs to the ATPase delta chain family.</text>
</comment>
<evidence type="ECO:0000256" key="5">
    <source>
        <dbReference type="ARBA" id="ARBA00023136"/>
    </source>
</evidence>
<evidence type="ECO:0000313" key="9">
    <source>
        <dbReference type="EMBL" id="MFL0250485.1"/>
    </source>
</evidence>
<reference evidence="9 10" key="1">
    <citation type="submission" date="2024-11" db="EMBL/GenBank/DDBJ databases">
        <authorList>
            <person name="Heng Y.C."/>
            <person name="Lim A.C.H."/>
            <person name="Lee J.K.Y."/>
            <person name="Kittelmann S."/>
        </authorList>
    </citation>
    <scope>NUCLEOTIDE SEQUENCE [LARGE SCALE GENOMIC DNA]</scope>
    <source>
        <strain evidence="9 10">WILCCON 0114</strain>
    </source>
</reference>
<dbReference type="PANTHER" id="PTHR11910">
    <property type="entry name" value="ATP SYNTHASE DELTA CHAIN"/>
    <property type="match status" value="1"/>
</dbReference>
<dbReference type="Proteomes" id="UP001623592">
    <property type="component" value="Unassembled WGS sequence"/>
</dbReference>
<comment type="subcellular location">
    <subcellularLocation>
        <location evidence="8">Cell membrane</location>
        <topology evidence="8">Peripheral membrane protein</topology>
    </subcellularLocation>
    <subcellularLocation>
        <location evidence="1">Membrane</location>
    </subcellularLocation>
</comment>
<dbReference type="InterPro" id="IPR020781">
    <property type="entry name" value="ATPase_OSCP/d_CS"/>
</dbReference>
<dbReference type="InterPro" id="IPR000711">
    <property type="entry name" value="ATPase_OSCP/dsu"/>
</dbReference>
<dbReference type="RefSeq" id="WP_406787154.1">
    <property type="nucleotide sequence ID" value="NZ_JBJIAA010000006.1"/>
</dbReference>
<accession>A0ABW8TEU8</accession>
<dbReference type="PROSITE" id="PS00389">
    <property type="entry name" value="ATPASE_DELTA"/>
    <property type="match status" value="1"/>
</dbReference>
<keyword evidence="10" id="KW-1185">Reference proteome</keyword>
<keyword evidence="2 8" id="KW-0813">Transport</keyword>
<dbReference type="Gene3D" id="1.10.520.20">
    <property type="entry name" value="N-terminal domain of the delta subunit of the F1F0-ATP synthase"/>
    <property type="match status" value="1"/>
</dbReference>
<dbReference type="HAMAP" id="MF_01416">
    <property type="entry name" value="ATP_synth_delta_bact"/>
    <property type="match status" value="1"/>
</dbReference>
<evidence type="ECO:0000256" key="8">
    <source>
        <dbReference type="HAMAP-Rule" id="MF_01416"/>
    </source>
</evidence>
<name>A0ABW8TEU8_9CLOT</name>
<dbReference type="EMBL" id="JBJIAA010000006">
    <property type="protein sequence ID" value="MFL0250485.1"/>
    <property type="molecule type" value="Genomic_DNA"/>
</dbReference>
<evidence type="ECO:0000256" key="4">
    <source>
        <dbReference type="ARBA" id="ARBA00023065"/>
    </source>
</evidence>
<dbReference type="Pfam" id="PF00213">
    <property type="entry name" value="OSCP"/>
    <property type="match status" value="1"/>
</dbReference>
<keyword evidence="3 8" id="KW-0375">Hydrogen ion transport</keyword>
<evidence type="ECO:0000256" key="1">
    <source>
        <dbReference type="ARBA" id="ARBA00004370"/>
    </source>
</evidence>
<comment type="function">
    <text evidence="8">F(1)F(0) ATP synthase produces ATP from ADP in the presence of a proton or sodium gradient. F-type ATPases consist of two structural domains, F(1) containing the extramembraneous catalytic core and F(0) containing the membrane proton channel, linked together by a central stalk and a peripheral stalk. During catalysis, ATP synthesis in the catalytic domain of F(1) is coupled via a rotary mechanism of the central stalk subunits to proton translocation.</text>
</comment>
<evidence type="ECO:0000256" key="2">
    <source>
        <dbReference type="ARBA" id="ARBA00022448"/>
    </source>
</evidence>
<evidence type="ECO:0000256" key="7">
    <source>
        <dbReference type="ARBA" id="ARBA00023310"/>
    </source>
</evidence>
<evidence type="ECO:0000256" key="6">
    <source>
        <dbReference type="ARBA" id="ARBA00023196"/>
    </source>
</evidence>
<keyword evidence="5 8" id="KW-0472">Membrane</keyword>
<dbReference type="SUPFAM" id="SSF47928">
    <property type="entry name" value="N-terminal domain of the delta subunit of the F1F0-ATP synthase"/>
    <property type="match status" value="1"/>
</dbReference>
<organism evidence="9 10">
    <name type="scientific">Clostridium neuense</name>
    <dbReference type="NCBI Taxonomy" id="1728934"/>
    <lineage>
        <taxon>Bacteria</taxon>
        <taxon>Bacillati</taxon>
        <taxon>Bacillota</taxon>
        <taxon>Clostridia</taxon>
        <taxon>Eubacteriales</taxon>
        <taxon>Clostridiaceae</taxon>
        <taxon>Clostridium</taxon>
    </lineage>
</organism>
<gene>
    <name evidence="8" type="primary">atpH</name>
    <name evidence="9" type="ORF">ACJDT4_08635</name>
</gene>
<sequence>MYEYLDRRYALALYEVGEENNKVDKYISDFEDIVKLIEANNDIQQIIKHPKMSTSVKKQMFSDIFKGKVDKELLSFLLLLVEKKRIHEVEGILNQLREISLEKNNKVIAEVKTVIALTDDERKTLAEKLSKKYNKTIILKEIIDKDIIGGVYVRVGDDVIDGTIKYKLESMKKVMLEEK</sequence>
<keyword evidence="8" id="KW-1003">Cell membrane</keyword>
<comment type="caution">
    <text evidence="9">The sequence shown here is derived from an EMBL/GenBank/DDBJ whole genome shotgun (WGS) entry which is preliminary data.</text>
</comment>